<dbReference type="RefSeq" id="WP_344306283.1">
    <property type="nucleotide sequence ID" value="NZ_BAAANO010000004.1"/>
</dbReference>
<dbReference type="InterPro" id="IPR015797">
    <property type="entry name" value="NUDIX_hydrolase-like_dom_sf"/>
</dbReference>
<reference evidence="3 4" key="1">
    <citation type="journal article" date="2019" name="Int. J. Syst. Evol. Microbiol.">
        <title>The Global Catalogue of Microorganisms (GCM) 10K type strain sequencing project: providing services to taxonomists for standard genome sequencing and annotation.</title>
        <authorList>
            <consortium name="The Broad Institute Genomics Platform"/>
            <consortium name="The Broad Institute Genome Sequencing Center for Infectious Disease"/>
            <person name="Wu L."/>
            <person name="Ma J."/>
        </authorList>
    </citation>
    <scope>NUCLEOTIDE SEQUENCE [LARGE SCALE GENOMIC DNA]</scope>
    <source>
        <strain evidence="3 4">JCM 14546</strain>
    </source>
</reference>
<dbReference type="EMBL" id="BAAANO010000004">
    <property type="protein sequence ID" value="GAA1998840.1"/>
    <property type="molecule type" value="Genomic_DNA"/>
</dbReference>
<evidence type="ECO:0000313" key="4">
    <source>
        <dbReference type="Proteomes" id="UP001500755"/>
    </source>
</evidence>
<sequence length="214" mass="23846">MPHSDLTDYPRPSLAVDTATFTVLDGILFLALVTDEESGRLALPGTFVHERERLTHAVLRSQREKAGITGREPRQLRVFDDPDRDDRGWVVAVAHLDVVAPEVVEEGLDAGVLTLVPVTEVAPHGPIALPYDHPRVVAEALSRIRAEYAEAPDPWHVLASPFTLGDLRALHEAVAGEELQRDSFRRHMEPRLEPTGRMSDGRRGRPTRLFAHRT</sequence>
<evidence type="ECO:0000259" key="2">
    <source>
        <dbReference type="Pfam" id="PF21906"/>
    </source>
</evidence>
<dbReference type="InterPro" id="IPR036390">
    <property type="entry name" value="WH_DNA-bd_sf"/>
</dbReference>
<dbReference type="InterPro" id="IPR054105">
    <property type="entry name" value="WHD_NrtR"/>
</dbReference>
<proteinExistence type="predicted"/>
<feature type="region of interest" description="Disordered" evidence="1">
    <location>
        <begin position="185"/>
        <end position="214"/>
    </location>
</feature>
<dbReference type="Pfam" id="PF21906">
    <property type="entry name" value="WHD_NrtR"/>
    <property type="match status" value="1"/>
</dbReference>
<gene>
    <name evidence="3" type="ORF">GCM10009755_02750</name>
</gene>
<evidence type="ECO:0000256" key="1">
    <source>
        <dbReference type="SAM" id="MobiDB-lite"/>
    </source>
</evidence>
<dbReference type="SUPFAM" id="SSF55811">
    <property type="entry name" value="Nudix"/>
    <property type="match status" value="1"/>
</dbReference>
<accession>A0ABN2T539</accession>
<dbReference type="InterPro" id="IPR036388">
    <property type="entry name" value="WH-like_DNA-bd_sf"/>
</dbReference>
<evidence type="ECO:0000313" key="3">
    <source>
        <dbReference type="EMBL" id="GAA1998840.1"/>
    </source>
</evidence>
<name>A0ABN2T539_9MICO</name>
<dbReference type="PANTHER" id="PTHR43736">
    <property type="entry name" value="ADP-RIBOSE PYROPHOSPHATASE"/>
    <property type="match status" value="1"/>
</dbReference>
<feature type="compositionally biased region" description="Basic residues" evidence="1">
    <location>
        <begin position="204"/>
        <end position="214"/>
    </location>
</feature>
<comment type="caution">
    <text evidence="3">The sequence shown here is derived from an EMBL/GenBank/DDBJ whole genome shotgun (WGS) entry which is preliminary data.</text>
</comment>
<keyword evidence="4" id="KW-1185">Reference proteome</keyword>
<dbReference type="Gene3D" id="1.10.10.10">
    <property type="entry name" value="Winged helix-like DNA-binding domain superfamily/Winged helix DNA-binding domain"/>
    <property type="match status" value="1"/>
</dbReference>
<dbReference type="CDD" id="cd18873">
    <property type="entry name" value="NUDIX_NadM_like"/>
    <property type="match status" value="1"/>
</dbReference>
<feature type="domain" description="NrtR DNA-binding winged helix" evidence="2">
    <location>
        <begin position="156"/>
        <end position="210"/>
    </location>
</feature>
<dbReference type="Proteomes" id="UP001500755">
    <property type="component" value="Unassembled WGS sequence"/>
</dbReference>
<dbReference type="Gene3D" id="3.90.79.10">
    <property type="entry name" value="Nucleoside Triphosphate Pyrophosphohydrolase"/>
    <property type="match status" value="1"/>
</dbReference>
<dbReference type="PANTHER" id="PTHR43736:SF4">
    <property type="entry name" value="SLR1690 PROTEIN"/>
    <property type="match status" value="1"/>
</dbReference>
<protein>
    <submittedName>
        <fullName evidence="3">NUDIX domain-containing protein</fullName>
    </submittedName>
</protein>
<organism evidence="3 4">
    <name type="scientific">Brevibacterium samyangense</name>
    <dbReference type="NCBI Taxonomy" id="366888"/>
    <lineage>
        <taxon>Bacteria</taxon>
        <taxon>Bacillati</taxon>
        <taxon>Actinomycetota</taxon>
        <taxon>Actinomycetes</taxon>
        <taxon>Micrococcales</taxon>
        <taxon>Brevibacteriaceae</taxon>
        <taxon>Brevibacterium</taxon>
    </lineage>
</organism>
<dbReference type="SUPFAM" id="SSF46785">
    <property type="entry name" value="Winged helix' DNA-binding domain"/>
    <property type="match status" value="1"/>
</dbReference>
<feature type="compositionally biased region" description="Basic and acidic residues" evidence="1">
    <location>
        <begin position="185"/>
        <end position="203"/>
    </location>
</feature>